<sequence>MPFRWSGEHTISSSGEGGKREMVKEKSNSPSVSTMMIGIASLYGIQALLLEKGIITREELLEATAKRAHLRVEDLMKMLEEMEVE</sequence>
<feature type="compositionally biased region" description="Basic and acidic residues" evidence="1">
    <location>
        <begin position="17"/>
        <end position="27"/>
    </location>
</feature>
<organism evidence="2">
    <name type="scientific">viral metagenome</name>
    <dbReference type="NCBI Taxonomy" id="1070528"/>
    <lineage>
        <taxon>unclassified sequences</taxon>
        <taxon>metagenomes</taxon>
        <taxon>organismal metagenomes</taxon>
    </lineage>
</organism>
<protein>
    <submittedName>
        <fullName evidence="2">Uncharacterized protein</fullName>
    </submittedName>
</protein>
<accession>A0A6M3IQI2</accession>
<evidence type="ECO:0000313" key="2">
    <source>
        <dbReference type="EMBL" id="QJA59800.1"/>
    </source>
</evidence>
<gene>
    <name evidence="2" type="ORF">MM415B01227_0017</name>
</gene>
<dbReference type="EMBL" id="MT141385">
    <property type="protein sequence ID" value="QJA59800.1"/>
    <property type="molecule type" value="Genomic_DNA"/>
</dbReference>
<feature type="region of interest" description="Disordered" evidence="1">
    <location>
        <begin position="1"/>
        <end position="30"/>
    </location>
</feature>
<proteinExistence type="predicted"/>
<dbReference type="AlphaFoldDB" id="A0A6M3IQI2"/>
<name>A0A6M3IQI2_9ZZZZ</name>
<evidence type="ECO:0000256" key="1">
    <source>
        <dbReference type="SAM" id="MobiDB-lite"/>
    </source>
</evidence>
<reference evidence="2" key="1">
    <citation type="submission" date="2020-03" db="EMBL/GenBank/DDBJ databases">
        <title>The deep terrestrial virosphere.</title>
        <authorList>
            <person name="Holmfeldt K."/>
            <person name="Nilsson E."/>
            <person name="Simone D."/>
            <person name="Lopez-Fernandez M."/>
            <person name="Wu X."/>
            <person name="de Brujin I."/>
            <person name="Lundin D."/>
            <person name="Andersson A."/>
            <person name="Bertilsson S."/>
            <person name="Dopson M."/>
        </authorList>
    </citation>
    <scope>NUCLEOTIDE SEQUENCE</scope>
    <source>
        <strain evidence="2">MM415B01227</strain>
    </source>
</reference>